<accession>A0A2P5E3I3</accession>
<dbReference type="InterPro" id="IPR002156">
    <property type="entry name" value="RNaseH_domain"/>
</dbReference>
<name>A0A2P5E3I3_PARAD</name>
<sequence length="175" mass="19617">MASWFKFVWELKSSLCSEYLVFSSVTMEVIGRTRNEAVHSNALSTQMPLVLVQLWLQHRNVLQPPFGNIPLKTGKDALAVSLKISHLILEGDSLVAIQSLTLGPDLCQWEISNIIFDRCKLLECVSVWSASHISRKSNFFAHNTAKCALLSLSFGRLDFSTAPNDVCLDDCEWTN</sequence>
<reference evidence="3" key="1">
    <citation type="submission" date="2016-06" db="EMBL/GenBank/DDBJ databases">
        <title>Parallel loss of symbiosis genes in relatives of nitrogen-fixing non-legume Parasponia.</title>
        <authorList>
            <person name="Van Velzen R."/>
            <person name="Holmer R."/>
            <person name="Bu F."/>
            <person name="Rutten L."/>
            <person name="Van Zeijl A."/>
            <person name="Liu W."/>
            <person name="Santuari L."/>
            <person name="Cao Q."/>
            <person name="Sharma T."/>
            <person name="Shen D."/>
            <person name="Roswanjaya Y."/>
            <person name="Wardhani T."/>
            <person name="Kalhor M.S."/>
            <person name="Jansen J."/>
            <person name="Van den Hoogen J."/>
            <person name="Gungor B."/>
            <person name="Hartog M."/>
            <person name="Hontelez J."/>
            <person name="Verver J."/>
            <person name="Yang W.-C."/>
            <person name="Schijlen E."/>
            <person name="Repin R."/>
            <person name="Schilthuizen M."/>
            <person name="Schranz E."/>
            <person name="Heidstra R."/>
            <person name="Miyata K."/>
            <person name="Fedorova E."/>
            <person name="Kohlen W."/>
            <person name="Bisseling T."/>
            <person name="Smit S."/>
            <person name="Geurts R."/>
        </authorList>
    </citation>
    <scope>NUCLEOTIDE SEQUENCE [LARGE SCALE GENOMIC DNA]</scope>
    <source>
        <strain evidence="3">cv. WU1-14</strain>
    </source>
</reference>
<dbReference type="EMBL" id="JXTB01000002">
    <property type="protein sequence ID" value="PON80101.1"/>
    <property type="molecule type" value="Genomic_DNA"/>
</dbReference>
<dbReference type="GO" id="GO:0003676">
    <property type="term" value="F:nucleic acid binding"/>
    <property type="evidence" value="ECO:0007669"/>
    <property type="project" value="InterPro"/>
</dbReference>
<keyword evidence="3" id="KW-1185">Reference proteome</keyword>
<dbReference type="Proteomes" id="UP000237105">
    <property type="component" value="Unassembled WGS sequence"/>
</dbReference>
<evidence type="ECO:0000313" key="3">
    <source>
        <dbReference type="Proteomes" id="UP000237105"/>
    </source>
</evidence>
<gene>
    <name evidence="2" type="ORF">PanWU01x14_005510</name>
</gene>
<evidence type="ECO:0000313" key="2">
    <source>
        <dbReference type="EMBL" id="PON80101.1"/>
    </source>
</evidence>
<feature type="domain" description="RNase H type-1" evidence="1">
    <location>
        <begin position="78"/>
        <end position="147"/>
    </location>
</feature>
<proteinExistence type="predicted"/>
<dbReference type="GO" id="GO:0004523">
    <property type="term" value="F:RNA-DNA hybrid ribonuclease activity"/>
    <property type="evidence" value="ECO:0007669"/>
    <property type="project" value="InterPro"/>
</dbReference>
<comment type="caution">
    <text evidence="2">The sequence shown here is derived from an EMBL/GenBank/DDBJ whole genome shotgun (WGS) entry which is preliminary data.</text>
</comment>
<evidence type="ECO:0000259" key="1">
    <source>
        <dbReference type="Pfam" id="PF13456"/>
    </source>
</evidence>
<dbReference type="AlphaFoldDB" id="A0A2P5E3I3"/>
<protein>
    <recommendedName>
        <fullName evidence="1">RNase H type-1 domain-containing protein</fullName>
    </recommendedName>
</protein>
<dbReference type="Pfam" id="PF13456">
    <property type="entry name" value="RVT_3"/>
    <property type="match status" value="1"/>
</dbReference>
<organism evidence="2 3">
    <name type="scientific">Parasponia andersonii</name>
    <name type="common">Sponia andersonii</name>
    <dbReference type="NCBI Taxonomy" id="3476"/>
    <lineage>
        <taxon>Eukaryota</taxon>
        <taxon>Viridiplantae</taxon>
        <taxon>Streptophyta</taxon>
        <taxon>Embryophyta</taxon>
        <taxon>Tracheophyta</taxon>
        <taxon>Spermatophyta</taxon>
        <taxon>Magnoliopsida</taxon>
        <taxon>eudicotyledons</taxon>
        <taxon>Gunneridae</taxon>
        <taxon>Pentapetalae</taxon>
        <taxon>rosids</taxon>
        <taxon>fabids</taxon>
        <taxon>Rosales</taxon>
        <taxon>Cannabaceae</taxon>
        <taxon>Parasponia</taxon>
    </lineage>
</organism>